<dbReference type="InterPro" id="IPR039422">
    <property type="entry name" value="MarR/SlyA-like"/>
</dbReference>
<dbReference type="GO" id="GO:0003700">
    <property type="term" value="F:DNA-binding transcription factor activity"/>
    <property type="evidence" value="ECO:0007669"/>
    <property type="project" value="InterPro"/>
</dbReference>
<evidence type="ECO:0000256" key="3">
    <source>
        <dbReference type="ARBA" id="ARBA00023163"/>
    </source>
</evidence>
<evidence type="ECO:0000313" key="6">
    <source>
        <dbReference type="Proteomes" id="UP000199341"/>
    </source>
</evidence>
<keyword evidence="1" id="KW-0805">Transcription regulation</keyword>
<dbReference type="STRING" id="310781.SAMN05216259_102350"/>
<evidence type="ECO:0000313" key="5">
    <source>
        <dbReference type="EMBL" id="SDN02241.1"/>
    </source>
</evidence>
<dbReference type="EMBL" id="FNIE01000002">
    <property type="protein sequence ID" value="SDN02241.1"/>
    <property type="molecule type" value="Genomic_DNA"/>
</dbReference>
<dbReference type="PANTHER" id="PTHR33164:SF89">
    <property type="entry name" value="MARR FAMILY REGULATORY PROTEIN"/>
    <property type="match status" value="1"/>
</dbReference>
<gene>
    <name evidence="5" type="ORF">SAMN05216259_102350</name>
</gene>
<dbReference type="PRINTS" id="PR00598">
    <property type="entry name" value="HTHMARR"/>
</dbReference>
<dbReference type="Proteomes" id="UP000199341">
    <property type="component" value="Unassembled WGS sequence"/>
</dbReference>
<dbReference type="GO" id="GO:0006950">
    <property type="term" value="P:response to stress"/>
    <property type="evidence" value="ECO:0007669"/>
    <property type="project" value="TreeGrafter"/>
</dbReference>
<dbReference type="PANTHER" id="PTHR33164">
    <property type="entry name" value="TRANSCRIPTIONAL REGULATOR, MARR FAMILY"/>
    <property type="match status" value="1"/>
</dbReference>
<dbReference type="InterPro" id="IPR036390">
    <property type="entry name" value="WH_DNA-bd_sf"/>
</dbReference>
<accession>A0A1G9Y0T7</accession>
<dbReference type="OrthoDB" id="4463574at2"/>
<dbReference type="Pfam" id="PF12802">
    <property type="entry name" value="MarR_2"/>
    <property type="match status" value="1"/>
</dbReference>
<dbReference type="AlphaFoldDB" id="A0A1G9Y0T7"/>
<evidence type="ECO:0000256" key="1">
    <source>
        <dbReference type="ARBA" id="ARBA00023015"/>
    </source>
</evidence>
<reference evidence="5 6" key="1">
    <citation type="submission" date="2016-10" db="EMBL/GenBank/DDBJ databases">
        <authorList>
            <person name="de Groot N.N."/>
        </authorList>
    </citation>
    <scope>NUCLEOTIDE SEQUENCE [LARGE SCALE GENOMIC DNA]</scope>
    <source>
        <strain evidence="5 6">CGMCC 4.2022</strain>
    </source>
</reference>
<dbReference type="GO" id="GO:0003677">
    <property type="term" value="F:DNA binding"/>
    <property type="evidence" value="ECO:0007669"/>
    <property type="project" value="UniProtKB-KW"/>
</dbReference>
<protein>
    <submittedName>
        <fullName evidence="5">DNA-binding transcriptional regulator, MarR family</fullName>
    </submittedName>
</protein>
<sequence>MSTLPVLNQPPRRSGALLDQLTRRMRRRAESVLAPLGLRTRHLVALTVLRENGGGATQQALAATLLIDRANVVGLLNELETEGLVERKRSELDRRRHIVELTYAGTRRLAAAEFALAAAEDEVLAALDGEQRAALYDLLHQAVGGCAPLDGRAPEHEPGTCAAAAAEGFSADDDCESDSDC</sequence>
<dbReference type="Gene3D" id="1.10.10.10">
    <property type="entry name" value="Winged helix-like DNA-binding domain superfamily/Winged helix DNA-binding domain"/>
    <property type="match status" value="1"/>
</dbReference>
<dbReference type="InterPro" id="IPR036388">
    <property type="entry name" value="WH-like_DNA-bd_sf"/>
</dbReference>
<dbReference type="PROSITE" id="PS50995">
    <property type="entry name" value="HTH_MARR_2"/>
    <property type="match status" value="1"/>
</dbReference>
<evidence type="ECO:0000256" key="2">
    <source>
        <dbReference type="ARBA" id="ARBA00023125"/>
    </source>
</evidence>
<proteinExistence type="predicted"/>
<feature type="domain" description="HTH marR-type" evidence="4">
    <location>
        <begin position="11"/>
        <end position="144"/>
    </location>
</feature>
<organism evidence="5 6">
    <name type="scientific">Actinacidiphila guanduensis</name>
    <dbReference type="NCBI Taxonomy" id="310781"/>
    <lineage>
        <taxon>Bacteria</taxon>
        <taxon>Bacillati</taxon>
        <taxon>Actinomycetota</taxon>
        <taxon>Actinomycetes</taxon>
        <taxon>Kitasatosporales</taxon>
        <taxon>Streptomycetaceae</taxon>
        <taxon>Actinacidiphila</taxon>
    </lineage>
</organism>
<dbReference type="SMART" id="SM00347">
    <property type="entry name" value="HTH_MARR"/>
    <property type="match status" value="1"/>
</dbReference>
<keyword evidence="2 5" id="KW-0238">DNA-binding</keyword>
<evidence type="ECO:0000259" key="4">
    <source>
        <dbReference type="PROSITE" id="PS50995"/>
    </source>
</evidence>
<dbReference type="InterPro" id="IPR000835">
    <property type="entry name" value="HTH_MarR-typ"/>
</dbReference>
<keyword evidence="3" id="KW-0804">Transcription</keyword>
<dbReference type="SUPFAM" id="SSF46785">
    <property type="entry name" value="Winged helix' DNA-binding domain"/>
    <property type="match status" value="1"/>
</dbReference>
<keyword evidence="6" id="KW-1185">Reference proteome</keyword>
<dbReference type="RefSeq" id="WP_093783035.1">
    <property type="nucleotide sequence ID" value="NZ_FNIE01000002.1"/>
</dbReference>
<dbReference type="InterPro" id="IPR023187">
    <property type="entry name" value="Tscrpt_reg_MarR-type_CS"/>
</dbReference>
<name>A0A1G9Y0T7_9ACTN</name>
<dbReference type="PROSITE" id="PS01117">
    <property type="entry name" value="HTH_MARR_1"/>
    <property type="match status" value="1"/>
</dbReference>